<dbReference type="RefSeq" id="WP_090222189.1">
    <property type="nucleotide sequence ID" value="NZ_FOZP01000001.1"/>
</dbReference>
<keyword evidence="2" id="KW-1185">Reference proteome</keyword>
<dbReference type="OrthoDB" id="1436355at2"/>
<dbReference type="STRING" id="593133.SAMN04488006_0487"/>
<dbReference type="EMBL" id="FOZP01000001">
    <property type="protein sequence ID" value="SFS30796.1"/>
    <property type="molecule type" value="Genomic_DNA"/>
</dbReference>
<accession>A0A1I6NS12</accession>
<protein>
    <recommendedName>
        <fullName evidence="3">Phage tail tube protein</fullName>
    </recommendedName>
</protein>
<organism evidence="1 2">
    <name type="scientific">Lutibacter maritimus</name>
    <dbReference type="NCBI Taxonomy" id="593133"/>
    <lineage>
        <taxon>Bacteria</taxon>
        <taxon>Pseudomonadati</taxon>
        <taxon>Bacteroidota</taxon>
        <taxon>Flavobacteriia</taxon>
        <taxon>Flavobacteriales</taxon>
        <taxon>Flavobacteriaceae</taxon>
        <taxon>Lutibacter</taxon>
    </lineage>
</organism>
<dbReference type="Proteomes" id="UP000199312">
    <property type="component" value="Unassembled WGS sequence"/>
</dbReference>
<sequence>MGKTQNLLGVGKFEMGVPGDGIMGAALTEFSEVEVNSMVFDGPQANTETIPTEQEDSYITLNSNATPAKLVVRLYGVDKADFPMLMGGTYTAGTKTWDAPEVVPDIWLSVRLTGKEISGVKQVLEIPYGKINAREQGNITKNGLPAIDVEIIANTPVAANGTRYAPYNRKEITV</sequence>
<evidence type="ECO:0000313" key="2">
    <source>
        <dbReference type="Proteomes" id="UP000199312"/>
    </source>
</evidence>
<proteinExistence type="predicted"/>
<dbReference type="AlphaFoldDB" id="A0A1I6NS12"/>
<name>A0A1I6NS12_9FLAO</name>
<evidence type="ECO:0008006" key="3">
    <source>
        <dbReference type="Google" id="ProtNLM"/>
    </source>
</evidence>
<gene>
    <name evidence="1" type="ORF">SAMN04488006_0487</name>
</gene>
<evidence type="ECO:0000313" key="1">
    <source>
        <dbReference type="EMBL" id="SFS30796.1"/>
    </source>
</evidence>
<reference evidence="2" key="1">
    <citation type="submission" date="2016-10" db="EMBL/GenBank/DDBJ databases">
        <authorList>
            <person name="Varghese N."/>
            <person name="Submissions S."/>
        </authorList>
    </citation>
    <scope>NUCLEOTIDE SEQUENCE [LARGE SCALE GENOMIC DNA]</scope>
    <source>
        <strain evidence="2">DSM 24450</strain>
    </source>
</reference>